<evidence type="ECO:0000313" key="4">
    <source>
        <dbReference type="Proteomes" id="UP000298324"/>
    </source>
</evidence>
<feature type="transmembrane region" description="Helical" evidence="1">
    <location>
        <begin position="72"/>
        <end position="90"/>
    </location>
</feature>
<dbReference type="InterPro" id="IPR018639">
    <property type="entry name" value="DUF2062"/>
</dbReference>
<dbReference type="Pfam" id="PF09835">
    <property type="entry name" value="DUF2062"/>
    <property type="match status" value="1"/>
</dbReference>
<proteinExistence type="predicted"/>
<name>A0A4Y7R668_9FIRM</name>
<organism evidence="3 4">
    <name type="scientific">Pelotomaculum schinkii</name>
    <dbReference type="NCBI Taxonomy" id="78350"/>
    <lineage>
        <taxon>Bacteria</taxon>
        <taxon>Bacillati</taxon>
        <taxon>Bacillota</taxon>
        <taxon>Clostridia</taxon>
        <taxon>Eubacteriales</taxon>
        <taxon>Desulfotomaculaceae</taxon>
        <taxon>Pelotomaculum</taxon>
    </lineage>
</organism>
<dbReference type="PANTHER" id="PTHR40547:SF1">
    <property type="entry name" value="SLL0298 PROTEIN"/>
    <property type="match status" value="1"/>
</dbReference>
<keyword evidence="1" id="KW-0472">Membrane</keyword>
<dbReference type="EMBL" id="QFGA01000004">
    <property type="protein sequence ID" value="TEB04209.1"/>
    <property type="molecule type" value="Genomic_DNA"/>
</dbReference>
<keyword evidence="1" id="KW-1133">Transmembrane helix</keyword>
<evidence type="ECO:0000256" key="1">
    <source>
        <dbReference type="SAM" id="Phobius"/>
    </source>
</evidence>
<dbReference type="PANTHER" id="PTHR40547">
    <property type="entry name" value="SLL0298 PROTEIN"/>
    <property type="match status" value="1"/>
</dbReference>
<evidence type="ECO:0000313" key="3">
    <source>
        <dbReference type="EMBL" id="TEB04209.1"/>
    </source>
</evidence>
<reference evidence="3 4" key="1">
    <citation type="journal article" date="2018" name="Environ. Microbiol.">
        <title>Novel energy conservation strategies and behaviour of Pelotomaculum schinkii driving syntrophic propionate catabolism.</title>
        <authorList>
            <person name="Hidalgo-Ahumada C.A.P."/>
            <person name="Nobu M.K."/>
            <person name="Narihiro T."/>
            <person name="Tamaki H."/>
            <person name="Liu W.T."/>
            <person name="Kamagata Y."/>
            <person name="Stams A.J.M."/>
            <person name="Imachi H."/>
            <person name="Sousa D.Z."/>
        </authorList>
    </citation>
    <scope>NUCLEOTIDE SEQUENCE [LARGE SCALE GENOMIC DNA]</scope>
    <source>
        <strain evidence="3 4">HH</strain>
    </source>
</reference>
<keyword evidence="4" id="KW-1185">Reference proteome</keyword>
<keyword evidence="1" id="KW-0812">Transmembrane</keyword>
<comment type="caution">
    <text evidence="3">The sequence shown here is derived from an EMBL/GenBank/DDBJ whole genome shotgun (WGS) entry which is preliminary data.</text>
</comment>
<feature type="domain" description="DUF2062" evidence="2">
    <location>
        <begin position="20"/>
        <end position="161"/>
    </location>
</feature>
<feature type="transmembrane region" description="Helical" evidence="1">
    <location>
        <begin position="129"/>
        <end position="154"/>
    </location>
</feature>
<dbReference type="AlphaFoldDB" id="A0A4Y7R668"/>
<evidence type="ECO:0000259" key="2">
    <source>
        <dbReference type="Pfam" id="PF09835"/>
    </source>
</evidence>
<gene>
    <name evidence="3" type="ORF">Psch_03934</name>
</gene>
<accession>A0A4Y7R668</accession>
<protein>
    <recommendedName>
        <fullName evidence="2">DUF2062 domain-containing protein</fullName>
    </recommendedName>
</protein>
<feature type="transmembrane region" description="Helical" evidence="1">
    <location>
        <begin position="38"/>
        <end position="65"/>
    </location>
</feature>
<sequence length="163" mass="18060">MLAEGILCLKKKIATRVLEYLKNYYDKVMSLPDSPKKIARGVALGIAFDFLPIPIISIPLSYLVARLIRCSPLAAVATVCVFKAMVPVFFTFDILVGKFLCGGAPETDVSISGLSFVGPYLEKVIEHGYPFLVGSLVNATLFSLAVYFLLLILLERRRRKRNT</sequence>
<dbReference type="Proteomes" id="UP000298324">
    <property type="component" value="Unassembled WGS sequence"/>
</dbReference>